<protein>
    <submittedName>
        <fullName evidence="1">Uncharacterized protein</fullName>
    </submittedName>
</protein>
<evidence type="ECO:0000313" key="1">
    <source>
        <dbReference type="EMBL" id="KAA8567006.1"/>
    </source>
</evidence>
<comment type="caution">
    <text evidence="1">The sequence shown here is derived from an EMBL/GenBank/DDBJ whole genome shotgun (WGS) entry which is preliminary data.</text>
</comment>
<gene>
    <name evidence="1" type="ORF">EYC84_010093</name>
</gene>
<dbReference type="AlphaFoldDB" id="A0A5M9JGZ5"/>
<accession>A0A5M9JGZ5</accession>
<evidence type="ECO:0000313" key="2">
    <source>
        <dbReference type="Proteomes" id="UP000322873"/>
    </source>
</evidence>
<reference evidence="1 2" key="1">
    <citation type="submission" date="2019-06" db="EMBL/GenBank/DDBJ databases">
        <title>Genome Sequence of the Brown Rot Fungal Pathogen Monilinia fructicola.</title>
        <authorList>
            <person name="De Miccolis Angelini R.M."/>
            <person name="Landi L."/>
            <person name="Abate D."/>
            <person name="Pollastro S."/>
            <person name="Romanazzi G."/>
            <person name="Faretra F."/>
        </authorList>
    </citation>
    <scope>NUCLEOTIDE SEQUENCE [LARGE SCALE GENOMIC DNA]</scope>
    <source>
        <strain evidence="1 2">Mfrc123</strain>
    </source>
</reference>
<proteinExistence type="predicted"/>
<dbReference type="Proteomes" id="UP000322873">
    <property type="component" value="Unassembled WGS sequence"/>
</dbReference>
<name>A0A5M9JGZ5_MONFR</name>
<sequence>MLCYGMLWYADASLAGARKKKCIIHIIEPGELNLNSSFNTECNADVSTECGADEILWSGTKSDLVVWTISAGSNRSIRMQGEMGQ</sequence>
<dbReference type="EMBL" id="VICG01000011">
    <property type="protein sequence ID" value="KAA8567006.1"/>
    <property type="molecule type" value="Genomic_DNA"/>
</dbReference>
<organism evidence="1 2">
    <name type="scientific">Monilinia fructicola</name>
    <name type="common">Brown rot fungus</name>
    <name type="synonym">Ciboria fructicola</name>
    <dbReference type="NCBI Taxonomy" id="38448"/>
    <lineage>
        <taxon>Eukaryota</taxon>
        <taxon>Fungi</taxon>
        <taxon>Dikarya</taxon>
        <taxon>Ascomycota</taxon>
        <taxon>Pezizomycotina</taxon>
        <taxon>Leotiomycetes</taxon>
        <taxon>Helotiales</taxon>
        <taxon>Sclerotiniaceae</taxon>
        <taxon>Monilinia</taxon>
    </lineage>
</organism>
<keyword evidence="2" id="KW-1185">Reference proteome</keyword>